<dbReference type="AlphaFoldDB" id="A0A1B8Y1W2"/>
<evidence type="ECO:0000313" key="1">
    <source>
        <dbReference type="EMBL" id="OCA16918.1"/>
    </source>
</evidence>
<accession>A0A1B8Y1W2</accession>
<gene>
    <name evidence="1" type="ORF">XENTR_v90027726mg</name>
</gene>
<name>A0A1B8Y1W2_XENTR</name>
<reference evidence="1" key="3">
    <citation type="submission" date="2016-05" db="EMBL/GenBank/DDBJ databases">
        <title>WGS assembly of Xenopus tropicalis.</title>
        <authorList>
            <person name="Sessions A."/>
            <person name="Jenkins J."/>
            <person name="Mitros T."/>
            <person name="Lyons J.T."/>
            <person name="Dichmann D.S."/>
            <person name="Robert J."/>
            <person name="Harland R.M."/>
            <person name="Rokhsar D.S."/>
        </authorList>
    </citation>
    <scope>NUCLEOTIDE SEQUENCE</scope>
    <source>
        <strain evidence="1">Nigerian</strain>
    </source>
</reference>
<protein>
    <submittedName>
        <fullName evidence="1">Uncharacterized protein</fullName>
    </submittedName>
</protein>
<organism evidence="1">
    <name type="scientific">Xenopus tropicalis</name>
    <name type="common">Western clawed frog</name>
    <name type="synonym">Silurana tropicalis</name>
    <dbReference type="NCBI Taxonomy" id="8364"/>
    <lineage>
        <taxon>Eukaryota</taxon>
        <taxon>Metazoa</taxon>
        <taxon>Chordata</taxon>
        <taxon>Craniata</taxon>
        <taxon>Vertebrata</taxon>
        <taxon>Euteleostomi</taxon>
        <taxon>Amphibia</taxon>
        <taxon>Batrachia</taxon>
        <taxon>Anura</taxon>
        <taxon>Pipoidea</taxon>
        <taxon>Pipidae</taxon>
        <taxon>Xenopodinae</taxon>
        <taxon>Xenopus</taxon>
        <taxon>Silurana</taxon>
    </lineage>
</organism>
<reference evidence="1" key="2">
    <citation type="journal article" date="2010" name="Science">
        <title>The genome of the Western clawed frog Xenopus tropicalis.</title>
        <authorList>
            <person name="Hellsten U."/>
            <person name="Harland R.M."/>
            <person name="Gilchrist M.J."/>
            <person name="Hendrix D."/>
            <person name="Jurka J."/>
            <person name="Kapitonov V."/>
            <person name="Ovcharenko I."/>
            <person name="Putnam N.H."/>
            <person name="Shu S."/>
            <person name="Taher L."/>
            <person name="Blitz I.L."/>
            <person name="Blumberg B."/>
            <person name="Dichmann D.S."/>
            <person name="Dubchak I."/>
            <person name="Amaya E."/>
            <person name="Detter J.C."/>
            <person name="Fletcher R."/>
            <person name="Gerhard D.S."/>
            <person name="Goodstein D."/>
            <person name="Graves T."/>
            <person name="Grigoriev I.V."/>
            <person name="Grimwood J."/>
            <person name="Kawashima T."/>
            <person name="Lindquist E."/>
            <person name="Lucas S.M."/>
            <person name="Mead P.E."/>
            <person name="Mitros T."/>
            <person name="Ogino H."/>
            <person name="Ohta Y."/>
            <person name="Poliakov A.V."/>
            <person name="Pollet N."/>
            <person name="Robert J."/>
            <person name="Salamov A."/>
            <person name="Sater A.K."/>
            <person name="Schmutz J."/>
            <person name="Terry A."/>
            <person name="Vize P.D."/>
            <person name="Warren W.C."/>
            <person name="Wells D."/>
            <person name="Wills A."/>
            <person name="Wilson R.K."/>
            <person name="Zimmerman L.B."/>
            <person name="Zorn A.M."/>
            <person name="Grainger R."/>
            <person name="Grammer T."/>
            <person name="Khokha M.K."/>
            <person name="Richardson P.M."/>
            <person name="Rokhsar D.S."/>
        </authorList>
    </citation>
    <scope>NUCLEOTIDE SEQUENCE [LARGE SCALE GENOMIC DNA]</scope>
    <source>
        <strain evidence="1">Nigerian</strain>
    </source>
</reference>
<proteinExistence type="predicted"/>
<sequence length="53" mass="5861">MQMVAFKVSSPRQGHSIGDMSFPYCSAQRLHLAPPPAQTSLSCCQSPSRLRRL</sequence>
<reference evidence="1" key="1">
    <citation type="submission" date="2009-11" db="EMBL/GenBank/DDBJ databases">
        <authorList>
            <consortium name="US DOE Joint Genome Institute (JGI-PGF)"/>
            <person name="Ottilar R."/>
            <person name="Schmutz J."/>
            <person name="Salamov A."/>
            <person name="Cheng J.F."/>
            <person name="Lucas S."/>
            <person name="Pitluck S."/>
            <person name="Gundlach H."/>
            <person name="Guo Y."/>
            <person name="Haberer G."/>
            <person name="Nasrallah J."/>
            <person name="Mayer K.F.X."/>
            <person name="van de Peer Y."/>
            <person name="Weigel D."/>
            <person name="Grigoriev I.V."/>
        </authorList>
    </citation>
    <scope>NUCLEOTIDE SEQUENCE</scope>
    <source>
        <strain evidence="1">Nigerian</strain>
    </source>
</reference>
<dbReference type="EMBL" id="KV460548">
    <property type="protein sequence ID" value="OCA16918.1"/>
    <property type="molecule type" value="Genomic_DNA"/>
</dbReference>